<protein>
    <submittedName>
        <fullName evidence="8">Ferrichrome ABC transporter</fullName>
    </submittedName>
</protein>
<name>A0A1R0X3K1_9BACL</name>
<evidence type="ECO:0000256" key="4">
    <source>
        <dbReference type="ARBA" id="ARBA00022729"/>
    </source>
</evidence>
<dbReference type="RefSeq" id="WP_036677107.1">
    <property type="nucleotide sequence ID" value="NZ_CP009428.1"/>
</dbReference>
<evidence type="ECO:0000313" key="9">
    <source>
        <dbReference type="Proteomes" id="UP000187465"/>
    </source>
</evidence>
<evidence type="ECO:0000256" key="5">
    <source>
        <dbReference type="SAM" id="Coils"/>
    </source>
</evidence>
<evidence type="ECO:0000259" key="7">
    <source>
        <dbReference type="PROSITE" id="PS50983"/>
    </source>
</evidence>
<comment type="similarity">
    <text evidence="2">Belongs to the bacterial solute-binding protein 8 family.</text>
</comment>
<organism evidence="8 9">
    <name type="scientific">Paenibacillus odorifer</name>
    <dbReference type="NCBI Taxonomy" id="189426"/>
    <lineage>
        <taxon>Bacteria</taxon>
        <taxon>Bacillati</taxon>
        <taxon>Bacillota</taxon>
        <taxon>Bacilli</taxon>
        <taxon>Bacillales</taxon>
        <taxon>Paenibacillaceae</taxon>
        <taxon>Paenibacillus</taxon>
    </lineage>
</organism>
<dbReference type="Pfam" id="PF01497">
    <property type="entry name" value="Peripla_BP_2"/>
    <property type="match status" value="1"/>
</dbReference>
<dbReference type="PANTHER" id="PTHR30532">
    <property type="entry name" value="IRON III DICITRATE-BINDING PERIPLASMIC PROTEIN"/>
    <property type="match status" value="1"/>
</dbReference>
<dbReference type="Proteomes" id="UP000187465">
    <property type="component" value="Unassembled WGS sequence"/>
</dbReference>
<feature type="signal peptide" evidence="6">
    <location>
        <begin position="1"/>
        <end position="19"/>
    </location>
</feature>
<keyword evidence="4 6" id="KW-0732">Signal</keyword>
<dbReference type="GO" id="GO:0030288">
    <property type="term" value="C:outer membrane-bounded periplasmic space"/>
    <property type="evidence" value="ECO:0007669"/>
    <property type="project" value="TreeGrafter"/>
</dbReference>
<feature type="coiled-coil region" evidence="5">
    <location>
        <begin position="168"/>
        <end position="195"/>
    </location>
</feature>
<dbReference type="Gene3D" id="3.40.50.1980">
    <property type="entry name" value="Nitrogenase molybdenum iron protein domain"/>
    <property type="match status" value="2"/>
</dbReference>
<reference evidence="8 9" key="1">
    <citation type="submission" date="2016-10" db="EMBL/GenBank/DDBJ databases">
        <title>Paenibacillus species isolates.</title>
        <authorList>
            <person name="Beno S.M."/>
        </authorList>
    </citation>
    <scope>NUCLEOTIDE SEQUENCE [LARGE SCALE GENOMIC DNA]</scope>
    <source>
        <strain evidence="8 9">FSL H7-0604</strain>
    </source>
</reference>
<evidence type="ECO:0000256" key="3">
    <source>
        <dbReference type="ARBA" id="ARBA00022448"/>
    </source>
</evidence>
<accession>A0A1R0X3K1</accession>
<keyword evidence="3" id="KW-0813">Transport</keyword>
<dbReference type="InterPro" id="IPR051313">
    <property type="entry name" value="Bact_iron-sidero_bind"/>
</dbReference>
<dbReference type="SUPFAM" id="SSF53807">
    <property type="entry name" value="Helical backbone' metal receptor"/>
    <property type="match status" value="1"/>
</dbReference>
<evidence type="ECO:0000256" key="6">
    <source>
        <dbReference type="SAM" id="SignalP"/>
    </source>
</evidence>
<gene>
    <name evidence="8" type="ORF">BJP51_02310</name>
</gene>
<evidence type="ECO:0000313" key="8">
    <source>
        <dbReference type="EMBL" id="OMD27964.1"/>
    </source>
</evidence>
<feature type="chain" id="PRO_5039377887" evidence="6">
    <location>
        <begin position="20"/>
        <end position="315"/>
    </location>
</feature>
<comment type="caution">
    <text evidence="8">The sequence shown here is derived from an EMBL/GenBank/DDBJ whole genome shotgun (WGS) entry which is preliminary data.</text>
</comment>
<sequence length="315" mass="34397">MKRLYGWIASLIILAGLLAGCSETSVTPTPEAGKIDEAGWPRTIADASDNGVVLKTRPERIAVLHPLYLDYFFALDTPPIASTNAAEAMKDFATLQPYAGTAEIINLGSSNANLEMIMDAKPDVIVTFKGSVDSNYEELNKIAPVILIDYTDTWEKTAMLCAQIVGKETLAEQAIKETQEMIAKTKEQLSSLENKTFALLRVDGKANFNAQGSKNTMYYNQTVGFGLLPPKGYPEEGGALSLEGIYSMNPDYIIIQHDMDIAKAAIKDKETSNVWNSLEAVKNNHVLIFDNSLNSASILAVRLAADHFLQLASEQ</sequence>
<evidence type="ECO:0000256" key="1">
    <source>
        <dbReference type="ARBA" id="ARBA00004196"/>
    </source>
</evidence>
<feature type="domain" description="Fe/B12 periplasmic-binding" evidence="7">
    <location>
        <begin position="60"/>
        <end position="315"/>
    </location>
</feature>
<comment type="subcellular location">
    <subcellularLocation>
        <location evidence="1">Cell envelope</location>
    </subcellularLocation>
</comment>
<dbReference type="PANTHER" id="PTHR30532:SF24">
    <property type="entry name" value="FERRIC ENTEROBACTIN-BINDING PERIPLASMIC PROTEIN FEPB"/>
    <property type="match status" value="1"/>
</dbReference>
<dbReference type="EMBL" id="MKQP01000034">
    <property type="protein sequence ID" value="OMD27964.1"/>
    <property type="molecule type" value="Genomic_DNA"/>
</dbReference>
<dbReference type="KEGG" id="pod:PODO_15645"/>
<dbReference type="PROSITE" id="PS50983">
    <property type="entry name" value="FE_B12_PBP"/>
    <property type="match status" value="1"/>
</dbReference>
<dbReference type="GeneID" id="31571626"/>
<proteinExistence type="inferred from homology"/>
<dbReference type="AlphaFoldDB" id="A0A1R0X3K1"/>
<dbReference type="PROSITE" id="PS51257">
    <property type="entry name" value="PROKAR_LIPOPROTEIN"/>
    <property type="match status" value="1"/>
</dbReference>
<dbReference type="GO" id="GO:1901678">
    <property type="term" value="P:iron coordination entity transport"/>
    <property type="evidence" value="ECO:0007669"/>
    <property type="project" value="UniProtKB-ARBA"/>
</dbReference>
<keyword evidence="5" id="KW-0175">Coiled coil</keyword>
<dbReference type="InterPro" id="IPR002491">
    <property type="entry name" value="ABC_transptr_periplasmic_BD"/>
</dbReference>
<evidence type="ECO:0000256" key="2">
    <source>
        <dbReference type="ARBA" id="ARBA00008814"/>
    </source>
</evidence>